<dbReference type="GO" id="GO:0005524">
    <property type="term" value="F:ATP binding"/>
    <property type="evidence" value="ECO:0007669"/>
    <property type="project" value="UniProtKB-KW"/>
</dbReference>
<evidence type="ECO:0000256" key="9">
    <source>
        <dbReference type="ARBA" id="ARBA00023136"/>
    </source>
</evidence>
<keyword evidence="3" id="KW-1003">Cell membrane</keyword>
<keyword evidence="5" id="KW-0547">Nucleotide-binding</keyword>
<evidence type="ECO:0000256" key="5">
    <source>
        <dbReference type="ARBA" id="ARBA00022741"/>
    </source>
</evidence>
<dbReference type="GO" id="GO:0005886">
    <property type="term" value="C:plasma membrane"/>
    <property type="evidence" value="ECO:0007669"/>
    <property type="project" value="UniProtKB-SubCell"/>
</dbReference>
<evidence type="ECO:0000256" key="3">
    <source>
        <dbReference type="ARBA" id="ARBA00022475"/>
    </source>
</evidence>
<protein>
    <submittedName>
        <fullName evidence="11">Iron complex transport system ATP-binding protein</fullName>
    </submittedName>
</protein>
<comment type="subcellular location">
    <subcellularLocation>
        <location evidence="1">Cell membrane</location>
        <topology evidence="1">Peripheral membrane protein</topology>
    </subcellularLocation>
</comment>
<dbReference type="PROSITE" id="PS50893">
    <property type="entry name" value="ABC_TRANSPORTER_2"/>
    <property type="match status" value="1"/>
</dbReference>
<dbReference type="FunFam" id="3.40.50.300:FF:000134">
    <property type="entry name" value="Iron-enterobactin ABC transporter ATP-binding protein"/>
    <property type="match status" value="1"/>
</dbReference>
<accession>A0A326USR1</accession>
<dbReference type="OrthoDB" id="9787851at2"/>
<dbReference type="CDD" id="cd03214">
    <property type="entry name" value="ABC_Iron-Siderophores_B12_Hemin"/>
    <property type="match status" value="1"/>
</dbReference>
<dbReference type="InterPro" id="IPR051535">
    <property type="entry name" value="Siderophore_ABC-ATPase"/>
</dbReference>
<evidence type="ECO:0000256" key="7">
    <source>
        <dbReference type="ARBA" id="ARBA00023004"/>
    </source>
</evidence>
<dbReference type="Pfam" id="PF00005">
    <property type="entry name" value="ABC_tran"/>
    <property type="match status" value="1"/>
</dbReference>
<keyword evidence="2" id="KW-0813">Transport</keyword>
<comment type="caution">
    <text evidence="11">The sequence shown here is derived from an EMBL/GenBank/DDBJ whole genome shotgun (WGS) entry which is preliminary data.</text>
</comment>
<name>A0A326USR1_THEHA</name>
<evidence type="ECO:0000256" key="4">
    <source>
        <dbReference type="ARBA" id="ARBA00022496"/>
    </source>
</evidence>
<reference evidence="11 12" key="1">
    <citation type="submission" date="2018-06" db="EMBL/GenBank/DDBJ databases">
        <title>Genomic Encyclopedia of Archaeal and Bacterial Type Strains, Phase II (KMG-II): from individual species to whole genera.</title>
        <authorList>
            <person name="Goeker M."/>
        </authorList>
    </citation>
    <scope>NUCLEOTIDE SEQUENCE [LARGE SCALE GENOMIC DNA]</scope>
    <source>
        <strain evidence="11 12">ATCC BAA-1881</strain>
    </source>
</reference>
<evidence type="ECO:0000256" key="2">
    <source>
        <dbReference type="ARBA" id="ARBA00022448"/>
    </source>
</evidence>
<evidence type="ECO:0000256" key="6">
    <source>
        <dbReference type="ARBA" id="ARBA00022840"/>
    </source>
</evidence>
<dbReference type="SUPFAM" id="SSF52540">
    <property type="entry name" value="P-loop containing nucleoside triphosphate hydrolases"/>
    <property type="match status" value="1"/>
</dbReference>
<evidence type="ECO:0000313" key="12">
    <source>
        <dbReference type="Proteomes" id="UP000248806"/>
    </source>
</evidence>
<dbReference type="Proteomes" id="UP000248806">
    <property type="component" value="Unassembled WGS sequence"/>
</dbReference>
<dbReference type="InterPro" id="IPR003593">
    <property type="entry name" value="AAA+_ATPase"/>
</dbReference>
<dbReference type="Gene3D" id="3.40.50.300">
    <property type="entry name" value="P-loop containing nucleotide triphosphate hydrolases"/>
    <property type="match status" value="1"/>
</dbReference>
<dbReference type="GO" id="GO:0016887">
    <property type="term" value="F:ATP hydrolysis activity"/>
    <property type="evidence" value="ECO:0007669"/>
    <property type="project" value="InterPro"/>
</dbReference>
<keyword evidence="4" id="KW-0410">Iron transport</keyword>
<dbReference type="PANTHER" id="PTHR42771">
    <property type="entry name" value="IRON(3+)-HYDROXAMATE IMPORT ATP-BINDING PROTEIN FHUC"/>
    <property type="match status" value="1"/>
</dbReference>
<keyword evidence="8" id="KW-0406">Ion transport</keyword>
<dbReference type="PROSITE" id="PS00211">
    <property type="entry name" value="ABC_TRANSPORTER_1"/>
    <property type="match status" value="1"/>
</dbReference>
<dbReference type="EMBL" id="QKUF01000002">
    <property type="protein sequence ID" value="PZW34447.1"/>
    <property type="molecule type" value="Genomic_DNA"/>
</dbReference>
<organism evidence="11 12">
    <name type="scientific">Thermosporothrix hazakensis</name>
    <dbReference type="NCBI Taxonomy" id="644383"/>
    <lineage>
        <taxon>Bacteria</taxon>
        <taxon>Bacillati</taxon>
        <taxon>Chloroflexota</taxon>
        <taxon>Ktedonobacteria</taxon>
        <taxon>Ktedonobacterales</taxon>
        <taxon>Thermosporotrichaceae</taxon>
        <taxon>Thermosporothrix</taxon>
    </lineage>
</organism>
<proteinExistence type="predicted"/>
<evidence type="ECO:0000313" key="11">
    <source>
        <dbReference type="EMBL" id="PZW34447.1"/>
    </source>
</evidence>
<evidence type="ECO:0000256" key="8">
    <source>
        <dbReference type="ARBA" id="ARBA00023065"/>
    </source>
</evidence>
<sequence length="267" mass="29809">MLAVEDLEVAYEKYTVFSHLNLNVEPGSITGIIGPNGCGKSTLLKTMGRILKQSQGLVYLDGKALQTMQSKEIAKRLAILPQSPSAPLELTVEELVAYGRHPHRGRFQRQTTHDRQVIEWAMETAGVLPFREREIGSLSGGQRQKVWLALALAQETDILLLDEPTTYLDIAHQLDVLYTIQKLNREEKRTILMVLHDINHAARFCDAIIAMKEGSIIASGSPVDVITPEVLRETFQVEAHVVIEEQVPICLKFEPLRKPVSEPVGSK</sequence>
<keyword evidence="7" id="KW-0408">Iron</keyword>
<dbReference type="PANTHER" id="PTHR42771:SF4">
    <property type="entry name" value="IRON(3+)-HYDROXAMATE IMPORT ATP-BINDING PROTEIN FHUC"/>
    <property type="match status" value="1"/>
</dbReference>
<dbReference type="InterPro" id="IPR003439">
    <property type="entry name" value="ABC_transporter-like_ATP-bd"/>
</dbReference>
<gene>
    <name evidence="11" type="ORF">EI42_01284</name>
</gene>
<dbReference type="GO" id="GO:0006826">
    <property type="term" value="P:iron ion transport"/>
    <property type="evidence" value="ECO:0007669"/>
    <property type="project" value="UniProtKB-KW"/>
</dbReference>
<dbReference type="InterPro" id="IPR017871">
    <property type="entry name" value="ABC_transporter-like_CS"/>
</dbReference>
<keyword evidence="6 11" id="KW-0067">ATP-binding</keyword>
<dbReference type="AlphaFoldDB" id="A0A326USR1"/>
<evidence type="ECO:0000259" key="10">
    <source>
        <dbReference type="PROSITE" id="PS50893"/>
    </source>
</evidence>
<dbReference type="InterPro" id="IPR027417">
    <property type="entry name" value="P-loop_NTPase"/>
</dbReference>
<keyword evidence="9" id="KW-0472">Membrane</keyword>
<evidence type="ECO:0000256" key="1">
    <source>
        <dbReference type="ARBA" id="ARBA00004202"/>
    </source>
</evidence>
<keyword evidence="12" id="KW-1185">Reference proteome</keyword>
<feature type="domain" description="ABC transporter" evidence="10">
    <location>
        <begin position="2"/>
        <end position="238"/>
    </location>
</feature>
<dbReference type="RefSeq" id="WP_111320001.1">
    <property type="nucleotide sequence ID" value="NZ_BIFX01000001.1"/>
</dbReference>
<dbReference type="SMART" id="SM00382">
    <property type="entry name" value="AAA"/>
    <property type="match status" value="1"/>
</dbReference>